<feature type="region of interest" description="Disordered" evidence="1">
    <location>
        <begin position="70"/>
        <end position="96"/>
    </location>
</feature>
<proteinExistence type="predicted"/>
<sequence length="96" mass="10784">MGQLETFVAAEHGRSLLWAGLYKRRRQHSGCKKLEEDLGLKLFDRSGRNPALTSTGERLLLEAKVTLGPSRAPDQCRQPQMFQTPSIRNFNSANAE</sequence>
<feature type="compositionally biased region" description="Polar residues" evidence="1">
    <location>
        <begin position="77"/>
        <end position="96"/>
    </location>
</feature>
<dbReference type="Gene3D" id="1.10.10.10">
    <property type="entry name" value="Winged helix-like DNA-binding domain superfamily/Winged helix DNA-binding domain"/>
    <property type="match status" value="1"/>
</dbReference>
<dbReference type="InterPro" id="IPR036388">
    <property type="entry name" value="WH-like_DNA-bd_sf"/>
</dbReference>
<organism evidence="3 4">
    <name type="scientific">Rhizobium sullae</name>
    <name type="common">Rhizobium hedysari</name>
    <dbReference type="NCBI Taxonomy" id="50338"/>
    <lineage>
        <taxon>Bacteria</taxon>
        <taxon>Pseudomonadati</taxon>
        <taxon>Pseudomonadota</taxon>
        <taxon>Alphaproteobacteria</taxon>
        <taxon>Hyphomicrobiales</taxon>
        <taxon>Rhizobiaceae</taxon>
        <taxon>Rhizobium/Agrobacterium group</taxon>
        <taxon>Rhizobium</taxon>
    </lineage>
</organism>
<evidence type="ECO:0000256" key="1">
    <source>
        <dbReference type="SAM" id="MobiDB-lite"/>
    </source>
</evidence>
<evidence type="ECO:0000259" key="2">
    <source>
        <dbReference type="PROSITE" id="PS50931"/>
    </source>
</evidence>
<comment type="caution">
    <text evidence="3">The sequence shown here is derived from an EMBL/GenBank/DDBJ whole genome shotgun (WGS) entry which is preliminary data.</text>
</comment>
<name>A0A2N0DAI5_RHISU</name>
<gene>
    <name evidence="3" type="ORF">CWR43_13740</name>
</gene>
<dbReference type="InterPro" id="IPR036390">
    <property type="entry name" value="WH_DNA-bd_sf"/>
</dbReference>
<evidence type="ECO:0000313" key="4">
    <source>
        <dbReference type="Proteomes" id="UP000232164"/>
    </source>
</evidence>
<feature type="domain" description="HTH lysR-type" evidence="2">
    <location>
        <begin position="32"/>
        <end position="53"/>
    </location>
</feature>
<dbReference type="EMBL" id="PIQN01000008">
    <property type="protein sequence ID" value="PKA43113.1"/>
    <property type="molecule type" value="Genomic_DNA"/>
</dbReference>
<evidence type="ECO:0000313" key="3">
    <source>
        <dbReference type="EMBL" id="PKA43113.1"/>
    </source>
</evidence>
<dbReference type="PROSITE" id="PS50931">
    <property type="entry name" value="HTH_LYSR"/>
    <property type="match status" value="1"/>
</dbReference>
<reference evidence="3 4" key="2">
    <citation type="submission" date="2017-12" db="EMBL/GenBank/DDBJ databases">
        <title>Genome sequence of Rhizobium sullae HCNT1 isolated from Sulla coronaria nodules and featuring peculiar denitrification phenotypes.</title>
        <authorList>
            <person name="De Diego-Diaz B."/>
            <person name="Treu L."/>
            <person name="Campanaro S."/>
            <person name="Da Silva Duarte V."/>
            <person name="Basaglia M."/>
            <person name="Favaro L."/>
            <person name="Casella S."/>
            <person name="Squartini A."/>
        </authorList>
    </citation>
    <scope>NUCLEOTIDE SEQUENCE [LARGE SCALE GENOMIC DNA]</scope>
    <source>
        <strain evidence="3 4">HCNT1</strain>
    </source>
</reference>
<dbReference type="GO" id="GO:0003700">
    <property type="term" value="F:DNA-binding transcription factor activity"/>
    <property type="evidence" value="ECO:0007669"/>
    <property type="project" value="InterPro"/>
</dbReference>
<accession>A0A2N0DAI5</accession>
<dbReference type="InterPro" id="IPR000847">
    <property type="entry name" value="LysR_HTH_N"/>
</dbReference>
<dbReference type="AlphaFoldDB" id="A0A2N0DAI5"/>
<reference evidence="3 4" key="1">
    <citation type="submission" date="2017-11" db="EMBL/GenBank/DDBJ databases">
        <authorList>
            <person name="Han C.G."/>
        </authorList>
    </citation>
    <scope>NUCLEOTIDE SEQUENCE [LARGE SCALE GENOMIC DNA]</scope>
    <source>
        <strain evidence="3 4">HCNT1</strain>
    </source>
</reference>
<protein>
    <submittedName>
        <fullName evidence="3">LysR family transcriptional regulator</fullName>
    </submittedName>
</protein>
<dbReference type="SUPFAM" id="SSF46785">
    <property type="entry name" value="Winged helix' DNA-binding domain"/>
    <property type="match status" value="1"/>
</dbReference>
<dbReference type="Proteomes" id="UP000232164">
    <property type="component" value="Unassembled WGS sequence"/>
</dbReference>